<name>A0ABZ2RLC2_ECTME</name>
<keyword evidence="10" id="KW-1185">Reference proteome</keyword>
<dbReference type="InterPro" id="IPR014068">
    <property type="entry name" value="Azurin"/>
</dbReference>
<dbReference type="CDD" id="cd13922">
    <property type="entry name" value="Azurin"/>
    <property type="match status" value="1"/>
</dbReference>
<accession>A0ABZ2RLC2</accession>
<feature type="signal peptide" evidence="7">
    <location>
        <begin position="1"/>
        <end position="20"/>
    </location>
</feature>
<feature type="chain" id="PRO_5044951167" description="Azurin" evidence="7">
    <location>
        <begin position="21"/>
        <end position="148"/>
    </location>
</feature>
<keyword evidence="6 7" id="KW-0186">Copper</keyword>
<dbReference type="InterPro" id="IPR008972">
    <property type="entry name" value="Cupredoxin"/>
</dbReference>
<evidence type="ECO:0000256" key="6">
    <source>
        <dbReference type="ARBA" id="ARBA00023008"/>
    </source>
</evidence>
<evidence type="ECO:0000256" key="3">
    <source>
        <dbReference type="ARBA" id="ARBA00022448"/>
    </source>
</evidence>
<feature type="domain" description="Blue (type 1) copper" evidence="8">
    <location>
        <begin position="21"/>
        <end position="146"/>
    </location>
</feature>
<dbReference type="PANTHER" id="PTHR38439">
    <property type="entry name" value="AURACYANIN-B"/>
    <property type="match status" value="1"/>
</dbReference>
<proteinExistence type="predicted"/>
<keyword evidence="7" id="KW-0732">Signal</keyword>
<evidence type="ECO:0000256" key="1">
    <source>
        <dbReference type="ARBA" id="ARBA00002770"/>
    </source>
</evidence>
<comment type="subcellular location">
    <subcellularLocation>
        <location evidence="7">Periplasm</location>
    </subcellularLocation>
</comment>
<keyword evidence="4 7" id="KW-0479">Metal-binding</keyword>
<dbReference type="EMBL" id="CP148074">
    <property type="protein sequence ID" value="WXL25476.1"/>
    <property type="molecule type" value="Genomic_DNA"/>
</dbReference>
<reference evidence="9 10" key="1">
    <citation type="submission" date="2024-03" db="EMBL/GenBank/DDBJ databases">
        <title>Complete genome of BD2.</title>
        <authorList>
            <person name="Cao G."/>
        </authorList>
    </citation>
    <scope>NUCLEOTIDE SEQUENCE [LARGE SCALE GENOMIC DNA]</scope>
    <source>
        <strain evidence="9 10">BD2</strain>
    </source>
</reference>
<dbReference type="InterPro" id="IPR000923">
    <property type="entry name" value="BlueCu_1"/>
</dbReference>
<dbReference type="InterPro" id="IPR028871">
    <property type="entry name" value="BlueCu_1_BS"/>
</dbReference>
<evidence type="ECO:0000256" key="4">
    <source>
        <dbReference type="ARBA" id="ARBA00022723"/>
    </source>
</evidence>
<comment type="function">
    <text evidence="1 7">Transfers electrons from cytochrome c551 to cytochrome oxidase.</text>
</comment>
<sequence length="148" mass="15746">MIRQCLAASLLVLSSTSLMAAECAVTVDSTDQMRFSTDNIVVDKSCKQFTVNLNHTGTMPATVMGHNLVISTAADQQGVVTEGMSAGAANQYVKAGDTRVIAHTKVIGGGEKDSVTFDTSKLKEGENYTFYCTFPGHVALMKGTLVFK</sequence>
<dbReference type="NCBIfam" id="TIGR02695">
    <property type="entry name" value="azurin"/>
    <property type="match status" value="1"/>
</dbReference>
<gene>
    <name evidence="9" type="primary">azu</name>
    <name evidence="9" type="ORF">WG219_19600</name>
</gene>
<evidence type="ECO:0000313" key="9">
    <source>
        <dbReference type="EMBL" id="WXL25476.1"/>
    </source>
</evidence>
<evidence type="ECO:0000256" key="7">
    <source>
        <dbReference type="RuleBase" id="RU363017"/>
    </source>
</evidence>
<dbReference type="PROSITE" id="PS00196">
    <property type="entry name" value="COPPER_BLUE"/>
    <property type="match status" value="1"/>
</dbReference>
<evidence type="ECO:0000313" key="10">
    <source>
        <dbReference type="Proteomes" id="UP001476583"/>
    </source>
</evidence>
<dbReference type="Proteomes" id="UP001476583">
    <property type="component" value="Chromosome"/>
</dbReference>
<organism evidence="9 10">
    <name type="scientific">Ectopseudomonas mendocina</name>
    <name type="common">Pseudomonas mendocina</name>
    <dbReference type="NCBI Taxonomy" id="300"/>
    <lineage>
        <taxon>Bacteria</taxon>
        <taxon>Pseudomonadati</taxon>
        <taxon>Pseudomonadota</taxon>
        <taxon>Gammaproteobacteria</taxon>
        <taxon>Pseudomonadales</taxon>
        <taxon>Pseudomonadaceae</taxon>
        <taxon>Ectopseudomonas</taxon>
    </lineage>
</organism>
<protein>
    <recommendedName>
        <fullName evidence="2 7">Azurin</fullName>
    </recommendedName>
</protein>
<dbReference type="PANTHER" id="PTHR38439:SF2">
    <property type="entry name" value="OUTER MEMBRANE PROTEIN H.8"/>
    <property type="match status" value="1"/>
</dbReference>
<dbReference type="Pfam" id="PF00127">
    <property type="entry name" value="Copper-bind"/>
    <property type="match status" value="1"/>
</dbReference>
<evidence type="ECO:0000256" key="5">
    <source>
        <dbReference type="ARBA" id="ARBA00022982"/>
    </source>
</evidence>
<keyword evidence="7" id="KW-0574">Periplasm</keyword>
<keyword evidence="3 7" id="KW-0813">Transport</keyword>
<keyword evidence="5 7" id="KW-0249">Electron transport</keyword>
<evidence type="ECO:0000259" key="8">
    <source>
        <dbReference type="Pfam" id="PF00127"/>
    </source>
</evidence>
<evidence type="ECO:0000256" key="2">
    <source>
        <dbReference type="ARBA" id="ARBA00014744"/>
    </source>
</evidence>
<dbReference type="SUPFAM" id="SSF49503">
    <property type="entry name" value="Cupredoxins"/>
    <property type="match status" value="1"/>
</dbReference>
<dbReference type="Gene3D" id="2.60.40.420">
    <property type="entry name" value="Cupredoxins - blue copper proteins"/>
    <property type="match status" value="1"/>
</dbReference>
<dbReference type="InterPro" id="IPR050845">
    <property type="entry name" value="Cu-binding_ET"/>
</dbReference>